<protein>
    <submittedName>
        <fullName evidence="9">Na+/H+ antiporter subunit E</fullName>
    </submittedName>
</protein>
<dbReference type="PANTHER" id="PTHR34584:SF1">
    <property type="entry name" value="NA(+)_H(+) ANTIPORTER SUBUNIT E1"/>
    <property type="match status" value="1"/>
</dbReference>
<evidence type="ECO:0000256" key="2">
    <source>
        <dbReference type="ARBA" id="ARBA00006228"/>
    </source>
</evidence>
<keyword evidence="3" id="KW-0813">Transport</keyword>
<keyword evidence="4" id="KW-1003">Cell membrane</keyword>
<feature type="transmembrane region" description="Helical" evidence="8">
    <location>
        <begin position="29"/>
        <end position="47"/>
    </location>
</feature>
<dbReference type="KEGG" id="vpy:HZI73_10450"/>
<dbReference type="GO" id="GO:0005886">
    <property type="term" value="C:plasma membrane"/>
    <property type="evidence" value="ECO:0007669"/>
    <property type="project" value="UniProtKB-SubCell"/>
</dbReference>
<keyword evidence="7 8" id="KW-0472">Membrane</keyword>
<dbReference type="Proteomes" id="UP000683246">
    <property type="component" value="Chromosome"/>
</dbReference>
<evidence type="ECO:0000256" key="5">
    <source>
        <dbReference type="ARBA" id="ARBA00022692"/>
    </source>
</evidence>
<sequence length="159" mass="18562">MKYIIRHVAFILFLTLIWCILNNRFTPFTLITGFILSSISIIMSCRIHGGEPFMHRLNISLFGFIKFFLLLVYHIYLSTFRMIRLIFTSNVHLRLVHIDTTLKDDWSIFFLANAITLTPGTVTVNRHDHHLLILTVYPKSEDPLVDPKLIKALRKGVKH</sequence>
<keyword evidence="5 8" id="KW-0812">Transmembrane</keyword>
<proteinExistence type="inferred from homology"/>
<keyword evidence="10" id="KW-1185">Reference proteome</keyword>
<keyword evidence="6 8" id="KW-1133">Transmembrane helix</keyword>
<dbReference type="AlphaFoldDB" id="A0A8J8MJR4"/>
<accession>A0A8J8MJR4</accession>
<gene>
    <name evidence="9" type="ORF">HZI73_10450</name>
</gene>
<keyword evidence="3" id="KW-0050">Antiport</keyword>
<dbReference type="PANTHER" id="PTHR34584">
    <property type="entry name" value="NA(+)/H(+) ANTIPORTER SUBUNIT E1"/>
    <property type="match status" value="1"/>
</dbReference>
<evidence type="ECO:0000256" key="7">
    <source>
        <dbReference type="ARBA" id="ARBA00023136"/>
    </source>
</evidence>
<feature type="transmembrane region" description="Helical" evidence="8">
    <location>
        <begin position="7"/>
        <end position="23"/>
    </location>
</feature>
<dbReference type="RefSeq" id="WP_212698179.1">
    <property type="nucleotide sequence ID" value="NZ_CP058649.1"/>
</dbReference>
<comment type="subcellular location">
    <subcellularLocation>
        <location evidence="1">Cell membrane</location>
        <topology evidence="1">Multi-pass membrane protein</topology>
    </subcellularLocation>
</comment>
<dbReference type="EMBL" id="CP058649">
    <property type="protein sequence ID" value="QUI22687.1"/>
    <property type="molecule type" value="Genomic_DNA"/>
</dbReference>
<evidence type="ECO:0000256" key="6">
    <source>
        <dbReference type="ARBA" id="ARBA00022989"/>
    </source>
</evidence>
<evidence type="ECO:0000313" key="9">
    <source>
        <dbReference type="EMBL" id="QUI22687.1"/>
    </source>
</evidence>
<evidence type="ECO:0000313" key="10">
    <source>
        <dbReference type="Proteomes" id="UP000683246"/>
    </source>
</evidence>
<dbReference type="GO" id="GO:0015297">
    <property type="term" value="F:antiporter activity"/>
    <property type="evidence" value="ECO:0007669"/>
    <property type="project" value="UniProtKB-KW"/>
</dbReference>
<evidence type="ECO:0000256" key="8">
    <source>
        <dbReference type="SAM" id="Phobius"/>
    </source>
</evidence>
<name>A0A8J8MJR4_9FIRM</name>
<dbReference type="GO" id="GO:0008324">
    <property type="term" value="F:monoatomic cation transmembrane transporter activity"/>
    <property type="evidence" value="ECO:0007669"/>
    <property type="project" value="InterPro"/>
</dbReference>
<evidence type="ECO:0000256" key="4">
    <source>
        <dbReference type="ARBA" id="ARBA00022475"/>
    </source>
</evidence>
<feature type="transmembrane region" description="Helical" evidence="8">
    <location>
        <begin position="59"/>
        <end position="77"/>
    </location>
</feature>
<organism evidence="9 10">
    <name type="scientific">Vallitalea pronyensis</name>
    <dbReference type="NCBI Taxonomy" id="1348613"/>
    <lineage>
        <taxon>Bacteria</taxon>
        <taxon>Bacillati</taxon>
        <taxon>Bacillota</taxon>
        <taxon>Clostridia</taxon>
        <taxon>Lachnospirales</taxon>
        <taxon>Vallitaleaceae</taxon>
        <taxon>Vallitalea</taxon>
    </lineage>
</organism>
<comment type="similarity">
    <text evidence="2">Belongs to the CPA3 antiporters (TC 2.A.63) subunit E family.</text>
</comment>
<reference evidence="9" key="1">
    <citation type="submission" date="2020-07" db="EMBL/GenBank/DDBJ databases">
        <title>Vallitalea pronyensis genome.</title>
        <authorList>
            <person name="Postec A."/>
        </authorList>
    </citation>
    <scope>NUCLEOTIDE SEQUENCE</scope>
    <source>
        <strain evidence="9">FatNI3</strain>
    </source>
</reference>
<evidence type="ECO:0000256" key="3">
    <source>
        <dbReference type="ARBA" id="ARBA00022449"/>
    </source>
</evidence>
<evidence type="ECO:0000256" key="1">
    <source>
        <dbReference type="ARBA" id="ARBA00004651"/>
    </source>
</evidence>
<dbReference type="InterPro" id="IPR002758">
    <property type="entry name" value="Cation_antiport_E"/>
</dbReference>
<dbReference type="Pfam" id="PF01899">
    <property type="entry name" value="MNHE"/>
    <property type="match status" value="1"/>
</dbReference>